<dbReference type="Proteomes" id="UP001519311">
    <property type="component" value="Unassembled WGS sequence"/>
</dbReference>
<dbReference type="EMBL" id="JAGINS010000001">
    <property type="protein sequence ID" value="MBP2360826.1"/>
    <property type="molecule type" value="Genomic_DNA"/>
</dbReference>
<keyword evidence="4" id="KW-1185">Reference proteome</keyword>
<comment type="caution">
    <text evidence="3">The sequence shown here is derived from an EMBL/GenBank/DDBJ whole genome shotgun (WGS) entry which is preliminary data.</text>
</comment>
<evidence type="ECO:0000256" key="1">
    <source>
        <dbReference type="SAM" id="Coils"/>
    </source>
</evidence>
<feature type="region of interest" description="Disordered" evidence="2">
    <location>
        <begin position="156"/>
        <end position="192"/>
    </location>
</feature>
<gene>
    <name evidence="3" type="ORF">JOF59_003226</name>
</gene>
<name>A0ABS4VAA3_9ACTN</name>
<accession>A0ABS4VAA3</accession>
<keyword evidence="1" id="KW-0175">Coiled coil</keyword>
<feature type="compositionally biased region" description="Basic residues" evidence="2">
    <location>
        <begin position="169"/>
        <end position="179"/>
    </location>
</feature>
<feature type="coiled-coil region" evidence="1">
    <location>
        <begin position="27"/>
        <end position="61"/>
    </location>
</feature>
<sequence>MVSLGGGRDLASLFRLIIERRAMTSMLGLLEAREACARERVEVLREEAARAAAALEAGEVELDRRVIAREEFVDALAESAAESAAATEAAGGEKVAPAVLAGPAFAPVPGVIVPPWRQELSASVLSLDNQRILNVLQDQPGGEAMRAKDIAAALGTRQPCGPTSTPPARARRRRSRLLKRGSLGGQTRSIQC</sequence>
<proteinExistence type="predicted"/>
<organism evidence="3 4">
    <name type="scientific">Streptomyces clavifer</name>
    <dbReference type="NCBI Taxonomy" id="68188"/>
    <lineage>
        <taxon>Bacteria</taxon>
        <taxon>Bacillati</taxon>
        <taxon>Actinomycetota</taxon>
        <taxon>Actinomycetes</taxon>
        <taxon>Kitasatosporales</taxon>
        <taxon>Streptomycetaceae</taxon>
        <taxon>Streptomyces</taxon>
    </lineage>
</organism>
<evidence type="ECO:0000313" key="4">
    <source>
        <dbReference type="Proteomes" id="UP001519311"/>
    </source>
</evidence>
<protein>
    <submittedName>
        <fullName evidence="3">Uncharacterized protein</fullName>
    </submittedName>
</protein>
<evidence type="ECO:0000313" key="3">
    <source>
        <dbReference type="EMBL" id="MBP2360826.1"/>
    </source>
</evidence>
<reference evidence="3 4" key="1">
    <citation type="submission" date="2021-03" db="EMBL/GenBank/DDBJ databases">
        <title>Sequencing the genomes of 1000 actinobacteria strains.</title>
        <authorList>
            <person name="Klenk H.-P."/>
        </authorList>
    </citation>
    <scope>NUCLEOTIDE SEQUENCE [LARGE SCALE GENOMIC DNA]</scope>
    <source>
        <strain evidence="3 4">DSM 40843</strain>
    </source>
</reference>
<evidence type="ECO:0000256" key="2">
    <source>
        <dbReference type="SAM" id="MobiDB-lite"/>
    </source>
</evidence>